<keyword evidence="3" id="KW-1185">Reference proteome</keyword>
<organism evidence="2 3">
    <name type="scientific">Plutella xylostella</name>
    <name type="common">Diamondback moth</name>
    <name type="synonym">Plutella maculipennis</name>
    <dbReference type="NCBI Taxonomy" id="51655"/>
    <lineage>
        <taxon>Eukaryota</taxon>
        <taxon>Metazoa</taxon>
        <taxon>Ecdysozoa</taxon>
        <taxon>Arthropoda</taxon>
        <taxon>Hexapoda</taxon>
        <taxon>Insecta</taxon>
        <taxon>Pterygota</taxon>
        <taxon>Neoptera</taxon>
        <taxon>Endopterygota</taxon>
        <taxon>Lepidoptera</taxon>
        <taxon>Glossata</taxon>
        <taxon>Ditrysia</taxon>
        <taxon>Yponomeutoidea</taxon>
        <taxon>Plutellidae</taxon>
        <taxon>Plutella</taxon>
    </lineage>
</organism>
<dbReference type="PANTHER" id="PTHR45703">
    <property type="entry name" value="DYNEIN HEAVY CHAIN"/>
    <property type="match status" value="1"/>
</dbReference>
<dbReference type="Proteomes" id="UP000653454">
    <property type="component" value="Unassembled WGS sequence"/>
</dbReference>
<reference evidence="2" key="1">
    <citation type="submission" date="2020-11" db="EMBL/GenBank/DDBJ databases">
        <authorList>
            <person name="Whiteford S."/>
        </authorList>
    </citation>
    <scope>NUCLEOTIDE SEQUENCE</scope>
</reference>
<dbReference type="AlphaFoldDB" id="A0A8S4FMR7"/>
<evidence type="ECO:0000313" key="3">
    <source>
        <dbReference type="Proteomes" id="UP000653454"/>
    </source>
</evidence>
<name>A0A8S4FMR7_PLUXY</name>
<dbReference type="InterPro" id="IPR035699">
    <property type="entry name" value="AAA_6"/>
</dbReference>
<evidence type="ECO:0000313" key="2">
    <source>
        <dbReference type="EMBL" id="CAG9128686.1"/>
    </source>
</evidence>
<dbReference type="GO" id="GO:0007018">
    <property type="term" value="P:microtubule-based movement"/>
    <property type="evidence" value="ECO:0007669"/>
    <property type="project" value="InterPro"/>
</dbReference>
<dbReference type="PANTHER" id="PTHR45703:SF36">
    <property type="entry name" value="DYNEIN HEAVY CHAIN, CYTOPLASMIC"/>
    <property type="match status" value="1"/>
</dbReference>
<dbReference type="GO" id="GO:0030286">
    <property type="term" value="C:dynein complex"/>
    <property type="evidence" value="ECO:0007669"/>
    <property type="project" value="InterPro"/>
</dbReference>
<dbReference type="EMBL" id="CAJHNJ030000036">
    <property type="protein sequence ID" value="CAG9128686.1"/>
    <property type="molecule type" value="Genomic_DNA"/>
</dbReference>
<dbReference type="GO" id="GO:0045505">
    <property type="term" value="F:dynein intermediate chain binding"/>
    <property type="evidence" value="ECO:0007669"/>
    <property type="project" value="InterPro"/>
</dbReference>
<sequence length="191" mass="21713">MWVGVLNGLVTARCYYISIFMTVKLVYLLQLDSLRALVKGSQLTFFQREVLCALIVIEVHARDVTKMLVDENVKNVTDFQWSCQLRYYEVVKDMYPLEEGESAEIFQDEERLDTSAFYRQFSQNVEDVRALNAVFKYQNEYLGNSGRLVITPLTDRCYLTLMCAMHLKFGGAPAGPAGTGKTETTKVSSTT</sequence>
<dbReference type="InterPro" id="IPR027417">
    <property type="entry name" value="P-loop_NTPase"/>
</dbReference>
<dbReference type="InterPro" id="IPR026983">
    <property type="entry name" value="DHC"/>
</dbReference>
<protein>
    <submittedName>
        <fullName evidence="2">(diamondback moth) hypothetical protein</fullName>
    </submittedName>
</protein>
<comment type="caution">
    <text evidence="2">The sequence shown here is derived from an EMBL/GenBank/DDBJ whole genome shotgun (WGS) entry which is preliminary data.</text>
</comment>
<dbReference type="GO" id="GO:0005524">
    <property type="term" value="F:ATP binding"/>
    <property type="evidence" value="ECO:0007669"/>
    <property type="project" value="InterPro"/>
</dbReference>
<dbReference type="Gene3D" id="1.20.58.1120">
    <property type="match status" value="1"/>
</dbReference>
<dbReference type="GO" id="GO:0051959">
    <property type="term" value="F:dynein light intermediate chain binding"/>
    <property type="evidence" value="ECO:0007669"/>
    <property type="project" value="InterPro"/>
</dbReference>
<feature type="domain" description="Dynein heavy chain hydrolytic ATP-binding dynein motor region" evidence="1">
    <location>
        <begin position="137"/>
        <end position="186"/>
    </location>
</feature>
<dbReference type="Gene3D" id="3.40.50.300">
    <property type="entry name" value="P-loop containing nucleotide triphosphate hydrolases"/>
    <property type="match status" value="1"/>
</dbReference>
<proteinExistence type="predicted"/>
<gene>
    <name evidence="2" type="ORF">PLXY2_LOCUS9305</name>
</gene>
<dbReference type="Pfam" id="PF12774">
    <property type="entry name" value="AAA_6"/>
    <property type="match status" value="1"/>
</dbReference>
<accession>A0A8S4FMR7</accession>
<evidence type="ECO:0000259" key="1">
    <source>
        <dbReference type="Pfam" id="PF12774"/>
    </source>
</evidence>